<evidence type="ECO:0000256" key="2">
    <source>
        <dbReference type="SAM" id="SignalP"/>
    </source>
</evidence>
<reference evidence="3 4" key="1">
    <citation type="submission" date="2024-04" db="EMBL/GenBank/DDBJ databases">
        <authorList>
            <consortium name="Genoscope - CEA"/>
            <person name="William W."/>
        </authorList>
    </citation>
    <scope>NUCLEOTIDE SEQUENCE [LARGE SCALE GENOMIC DNA]</scope>
</reference>
<proteinExistence type="predicted"/>
<gene>
    <name evidence="3" type="ORF">GSLYS_00002562001</name>
</gene>
<feature type="signal peptide" evidence="2">
    <location>
        <begin position="1"/>
        <end position="24"/>
    </location>
</feature>
<sequence>MRMNIMMKAIICVVICFFFSLVDILVKGEMSCTPAEENKNHNISFTLPIKAENNDIRIESMYQHIGTCHPKSQICTKYDTDKFKITLTQQKDDLAVTVLIYNISRNHLATEKPWFIAYYENSIMDNKSICNITVFARPDDIRCFNSNFNDVFYVTCIAHKIYPKGICLYRINNDEPILTEMCSTKIHRDPDVFTSSCTFSLPLSELSSEKFTINVTMYPNVSNEQSNMQFGTDFLHSIILGPPKLIYAKESHTPDFQTSNLNGTVSVEINMICFPRPKRYHLIKEDGSEIKFEKVINGNSASDGYVITLKKDGESSSVTLYLNFTIFKTTDFTRYLLIIDNGISPGLNYSFSIEKGSINASSVLTLVVSLVASFIFATGLCLCYVWCCLKRKDGNRIKSQHLYEDGNIEERQVDSIDGNNAADVENVEYSVVNKGLFPKRADERERSGVKYISFFFLLFFLNN</sequence>
<keyword evidence="1" id="KW-0472">Membrane</keyword>
<protein>
    <submittedName>
        <fullName evidence="3">Uncharacterized protein</fullName>
    </submittedName>
</protein>
<dbReference type="EMBL" id="CAXITT010000032">
    <property type="protein sequence ID" value="CAL1528392.1"/>
    <property type="molecule type" value="Genomic_DNA"/>
</dbReference>
<comment type="caution">
    <text evidence="3">The sequence shown here is derived from an EMBL/GenBank/DDBJ whole genome shotgun (WGS) entry which is preliminary data.</text>
</comment>
<name>A0AAV2H4V2_LYMST</name>
<keyword evidence="2" id="KW-0732">Signal</keyword>
<evidence type="ECO:0000256" key="1">
    <source>
        <dbReference type="SAM" id="Phobius"/>
    </source>
</evidence>
<keyword evidence="1" id="KW-1133">Transmembrane helix</keyword>
<organism evidence="3 4">
    <name type="scientific">Lymnaea stagnalis</name>
    <name type="common">Great pond snail</name>
    <name type="synonym">Helix stagnalis</name>
    <dbReference type="NCBI Taxonomy" id="6523"/>
    <lineage>
        <taxon>Eukaryota</taxon>
        <taxon>Metazoa</taxon>
        <taxon>Spiralia</taxon>
        <taxon>Lophotrochozoa</taxon>
        <taxon>Mollusca</taxon>
        <taxon>Gastropoda</taxon>
        <taxon>Heterobranchia</taxon>
        <taxon>Euthyneura</taxon>
        <taxon>Panpulmonata</taxon>
        <taxon>Hygrophila</taxon>
        <taxon>Lymnaeoidea</taxon>
        <taxon>Lymnaeidae</taxon>
        <taxon>Lymnaea</taxon>
    </lineage>
</organism>
<keyword evidence="1" id="KW-0812">Transmembrane</keyword>
<evidence type="ECO:0000313" key="3">
    <source>
        <dbReference type="EMBL" id="CAL1528392.1"/>
    </source>
</evidence>
<evidence type="ECO:0000313" key="4">
    <source>
        <dbReference type="Proteomes" id="UP001497497"/>
    </source>
</evidence>
<keyword evidence="4" id="KW-1185">Reference proteome</keyword>
<dbReference type="AlphaFoldDB" id="A0AAV2H4V2"/>
<accession>A0AAV2H4V2</accession>
<dbReference type="Proteomes" id="UP001497497">
    <property type="component" value="Unassembled WGS sequence"/>
</dbReference>
<feature type="transmembrane region" description="Helical" evidence="1">
    <location>
        <begin position="363"/>
        <end position="389"/>
    </location>
</feature>
<feature type="chain" id="PRO_5043629094" evidence="2">
    <location>
        <begin position="25"/>
        <end position="463"/>
    </location>
</feature>